<reference evidence="1" key="1">
    <citation type="submission" date="2018-09" db="EMBL/GenBank/DDBJ databases">
        <title>Genome sequencing and analysis.</title>
        <authorList>
            <person name="Huang Y.-T."/>
        </authorList>
    </citation>
    <scope>NUCLEOTIDE SEQUENCE</scope>
    <source>
        <strain evidence="1">HIDE</strain>
    </source>
</reference>
<dbReference type="AlphaFoldDB" id="A0A7T8INX1"/>
<organism evidence="1">
    <name type="scientific">Shewanella algae</name>
    <dbReference type="NCBI Taxonomy" id="38313"/>
    <lineage>
        <taxon>Bacteria</taxon>
        <taxon>Pseudomonadati</taxon>
        <taxon>Pseudomonadota</taxon>
        <taxon>Gammaproteobacteria</taxon>
        <taxon>Alteromonadales</taxon>
        <taxon>Shewanellaceae</taxon>
        <taxon>Shewanella</taxon>
    </lineage>
</organism>
<name>A0A7T8INX1_9GAMM</name>
<proteinExistence type="predicted"/>
<sequence length="157" mass="17443">MSDNLLLIGFLVDGFFGLSPDDKKSVELFQAILNGLESNAPIVNGRVSNQVYFKKFRELCAEIGEEVIVSQVKKGTSVNDAAFMAGVSCIHAYRVCKKHKVRLLRGRNHINNGICDVLSKIDEKILSIMTGEGFTLNQARKEMDIINRSIFHISKGV</sequence>
<evidence type="ECO:0000313" key="1">
    <source>
        <dbReference type="EMBL" id="QQO82686.1"/>
    </source>
</evidence>
<gene>
    <name evidence="1" type="ORF">D7032_05100</name>
</gene>
<protein>
    <submittedName>
        <fullName evidence="1">Uncharacterized protein</fullName>
    </submittedName>
</protein>
<dbReference type="EMBL" id="CP032664">
    <property type="protein sequence ID" value="QQO82686.1"/>
    <property type="molecule type" value="Genomic_DNA"/>
</dbReference>
<dbReference type="RefSeq" id="WP_221050548.1">
    <property type="nucleotide sequence ID" value="NZ_CP032664.1"/>
</dbReference>
<accession>A0A7T8INX1</accession>